<keyword evidence="3" id="KW-1185">Reference proteome</keyword>
<reference evidence="2 3" key="1">
    <citation type="submission" date="2014-06" db="EMBL/GenBank/DDBJ databases">
        <authorList>
            <person name="Swart Estienne"/>
        </authorList>
    </citation>
    <scope>NUCLEOTIDE SEQUENCE [LARGE SCALE GENOMIC DNA]</scope>
    <source>
        <strain evidence="2 3">130c</strain>
    </source>
</reference>
<feature type="region of interest" description="Disordered" evidence="1">
    <location>
        <begin position="233"/>
        <end position="268"/>
    </location>
</feature>
<evidence type="ECO:0000313" key="2">
    <source>
        <dbReference type="EMBL" id="CDW91703.1"/>
    </source>
</evidence>
<organism evidence="2 3">
    <name type="scientific">Stylonychia lemnae</name>
    <name type="common">Ciliate</name>
    <dbReference type="NCBI Taxonomy" id="5949"/>
    <lineage>
        <taxon>Eukaryota</taxon>
        <taxon>Sar</taxon>
        <taxon>Alveolata</taxon>
        <taxon>Ciliophora</taxon>
        <taxon>Intramacronucleata</taxon>
        <taxon>Spirotrichea</taxon>
        <taxon>Stichotrichia</taxon>
        <taxon>Sporadotrichida</taxon>
        <taxon>Oxytrichidae</taxon>
        <taxon>Stylonychinae</taxon>
        <taxon>Stylonychia</taxon>
    </lineage>
</organism>
<name>A0A078BDP3_STYLE</name>
<gene>
    <name evidence="2" type="primary">Contig6090.g6514</name>
    <name evidence="2" type="ORF">STYLEM_20862</name>
</gene>
<dbReference type="AlphaFoldDB" id="A0A078BDP3"/>
<evidence type="ECO:0000256" key="1">
    <source>
        <dbReference type="SAM" id="MobiDB-lite"/>
    </source>
</evidence>
<dbReference type="InParanoid" id="A0A078BDP3"/>
<feature type="compositionally biased region" description="Basic residues" evidence="1">
    <location>
        <begin position="254"/>
        <end position="263"/>
    </location>
</feature>
<evidence type="ECO:0000313" key="3">
    <source>
        <dbReference type="Proteomes" id="UP000039865"/>
    </source>
</evidence>
<sequence length="329" mass="38343">MSNIVHSIEQNGNTTRLSVIDPGSYLFPHLQRFFKRPSSLSPIKMAQADAYSQNQGILSAQPTLSNFNSIAINAHGNPQTTRTPNIINQRSETMLAQIRNIPLRNKYIQSINCENLSSVTQRLQVKSLQKRLKKRKKYLIKNEHIPQIQTIPPLTQKVSVLRSNIEEALGLPKHDDYQNKRNTPFMNDSKQSTPIKFLSQIQLSQPRGAYQLFKTDKFDFTRTIVNFQQKELQLRQPDPPLSSQPSLKEGLIKRERKSKKQLPKTKSQTVLQLEQQRQKFAQLMNVNYDEQFRSLERDIKKINPEKFERKAKIRQHSVKFIDQIESDYY</sequence>
<protein>
    <submittedName>
        <fullName evidence="2">Uncharacterized protein</fullName>
    </submittedName>
</protein>
<accession>A0A078BDP3</accession>
<proteinExistence type="predicted"/>
<dbReference type="Proteomes" id="UP000039865">
    <property type="component" value="Unassembled WGS sequence"/>
</dbReference>
<dbReference type="EMBL" id="CCKQ01019681">
    <property type="protein sequence ID" value="CDW91703.1"/>
    <property type="molecule type" value="Genomic_DNA"/>
</dbReference>